<dbReference type="Proteomes" id="UP000830671">
    <property type="component" value="Chromosome 3"/>
</dbReference>
<evidence type="ECO:0000313" key="1">
    <source>
        <dbReference type="EMBL" id="UQC80481.1"/>
    </source>
</evidence>
<reference evidence="1" key="1">
    <citation type="journal article" date="2021" name="Mol. Plant Microbe Interact.">
        <title>Complete Genome Sequence of the Plant-Pathogenic Fungus Colletotrichum lupini.</title>
        <authorList>
            <person name="Baroncelli R."/>
            <person name="Pensec F."/>
            <person name="Da Lio D."/>
            <person name="Boufleur T."/>
            <person name="Vicente I."/>
            <person name="Sarrocco S."/>
            <person name="Picot A."/>
            <person name="Baraldi E."/>
            <person name="Sukno S."/>
            <person name="Thon M."/>
            <person name="Le Floch G."/>
        </authorList>
    </citation>
    <scope>NUCLEOTIDE SEQUENCE</scope>
    <source>
        <strain evidence="1">IMI 504893</strain>
    </source>
</reference>
<accession>A0A9Q8WEP4</accession>
<sequence>MPAYSILINLITTDGPPGPLVSYRALS</sequence>
<evidence type="ECO:0000313" key="2">
    <source>
        <dbReference type="Proteomes" id="UP000830671"/>
    </source>
</evidence>
<name>A0A9Q8WEP4_9PEZI</name>
<dbReference type="EMBL" id="CP019475">
    <property type="protein sequence ID" value="UQC80481.1"/>
    <property type="molecule type" value="Genomic_DNA"/>
</dbReference>
<organism evidence="1 2">
    <name type="scientific">Colletotrichum lupini</name>
    <dbReference type="NCBI Taxonomy" id="145971"/>
    <lineage>
        <taxon>Eukaryota</taxon>
        <taxon>Fungi</taxon>
        <taxon>Dikarya</taxon>
        <taxon>Ascomycota</taxon>
        <taxon>Pezizomycotina</taxon>
        <taxon>Sordariomycetes</taxon>
        <taxon>Hypocreomycetidae</taxon>
        <taxon>Glomerellales</taxon>
        <taxon>Glomerellaceae</taxon>
        <taxon>Colletotrichum</taxon>
        <taxon>Colletotrichum acutatum species complex</taxon>
    </lineage>
</organism>
<dbReference type="AlphaFoldDB" id="A0A9Q8WEP4"/>
<proteinExistence type="predicted"/>
<keyword evidence="2" id="KW-1185">Reference proteome</keyword>
<protein>
    <submittedName>
        <fullName evidence="1">Uncharacterized protein</fullName>
    </submittedName>
</protein>
<gene>
    <name evidence="1" type="ORF">CLUP02_05964</name>
</gene>